<keyword evidence="2" id="KW-1185">Reference proteome</keyword>
<evidence type="ECO:0000313" key="2">
    <source>
        <dbReference type="Proteomes" id="UP000578531"/>
    </source>
</evidence>
<dbReference type="Proteomes" id="UP000578531">
    <property type="component" value="Unassembled WGS sequence"/>
</dbReference>
<proteinExistence type="predicted"/>
<reference evidence="1 2" key="1">
    <citation type="journal article" date="2020" name="Genomics">
        <title>Complete, high-quality genomes from long-read metagenomic sequencing of two wolf lichen thalli reveals enigmatic genome architecture.</title>
        <authorList>
            <person name="McKenzie S.K."/>
            <person name="Walston R.F."/>
            <person name="Allen J.L."/>
        </authorList>
    </citation>
    <scope>NUCLEOTIDE SEQUENCE [LARGE SCALE GENOMIC DNA]</scope>
    <source>
        <strain evidence="1">WasteWater2</strain>
    </source>
</reference>
<sequence length="74" mass="8786">MTRYKSYEADGTPLNIIAQNLYLIPEDWLDRADFVYLTMPSSKQCLCFIILQLRRAKWMLETNENPAKEQMNLK</sequence>
<organism evidence="1 2">
    <name type="scientific">Letharia columbiana</name>
    <dbReference type="NCBI Taxonomy" id="112416"/>
    <lineage>
        <taxon>Eukaryota</taxon>
        <taxon>Fungi</taxon>
        <taxon>Dikarya</taxon>
        <taxon>Ascomycota</taxon>
        <taxon>Pezizomycotina</taxon>
        <taxon>Lecanoromycetes</taxon>
        <taxon>OSLEUM clade</taxon>
        <taxon>Lecanoromycetidae</taxon>
        <taxon>Lecanorales</taxon>
        <taxon>Lecanorineae</taxon>
        <taxon>Parmeliaceae</taxon>
        <taxon>Letharia</taxon>
    </lineage>
</organism>
<dbReference type="EMBL" id="JACCJC010000018">
    <property type="protein sequence ID" value="KAF6236593.1"/>
    <property type="molecule type" value="Genomic_DNA"/>
</dbReference>
<comment type="caution">
    <text evidence="1">The sequence shown here is derived from an EMBL/GenBank/DDBJ whole genome shotgun (WGS) entry which is preliminary data.</text>
</comment>
<accession>A0A8H6FXE1</accession>
<dbReference type="AlphaFoldDB" id="A0A8H6FXE1"/>
<name>A0A8H6FXE1_9LECA</name>
<dbReference type="RefSeq" id="XP_037165932.1">
    <property type="nucleotide sequence ID" value="XM_037307292.1"/>
</dbReference>
<protein>
    <submittedName>
        <fullName evidence="1">Uncharacterized protein</fullName>
    </submittedName>
</protein>
<gene>
    <name evidence="1" type="ORF">HO173_005374</name>
</gene>
<evidence type="ECO:0000313" key="1">
    <source>
        <dbReference type="EMBL" id="KAF6236593.1"/>
    </source>
</evidence>
<dbReference type="GeneID" id="59287038"/>